<feature type="region of interest" description="Disordered" evidence="11">
    <location>
        <begin position="1"/>
        <end position="170"/>
    </location>
</feature>
<evidence type="ECO:0000256" key="3">
    <source>
        <dbReference type="ARBA" id="ARBA00022527"/>
    </source>
</evidence>
<comment type="similarity">
    <text evidence="2">Belongs to the protein kinase superfamily. CMGC Ser/Thr protein kinase family. CDC2/CDKX subfamily.</text>
</comment>
<dbReference type="PROSITE" id="PS00108">
    <property type="entry name" value="PROTEIN_KINASE_ST"/>
    <property type="match status" value="1"/>
</dbReference>
<feature type="compositionally biased region" description="Low complexity" evidence="11">
    <location>
        <begin position="1"/>
        <end position="12"/>
    </location>
</feature>
<feature type="compositionally biased region" description="Pro residues" evidence="11">
    <location>
        <begin position="624"/>
        <end position="647"/>
    </location>
</feature>
<dbReference type="OrthoDB" id="28397at2759"/>
<feature type="compositionally biased region" description="Basic and acidic residues" evidence="11">
    <location>
        <begin position="601"/>
        <end position="613"/>
    </location>
</feature>
<dbReference type="InterPro" id="IPR050108">
    <property type="entry name" value="CDK"/>
</dbReference>
<dbReference type="SMART" id="SM00220">
    <property type="entry name" value="S_TKc"/>
    <property type="match status" value="1"/>
</dbReference>
<dbReference type="GO" id="GO:0004693">
    <property type="term" value="F:cyclin-dependent protein serine/threonine kinase activity"/>
    <property type="evidence" value="ECO:0007669"/>
    <property type="project" value="TreeGrafter"/>
</dbReference>
<keyword evidence="6 13" id="KW-0418">Kinase</keyword>
<comment type="catalytic activity">
    <reaction evidence="9">
        <text>[DNA-directed RNA polymerase] + ATP = phospho-[DNA-directed RNA polymerase] + ADP + H(+)</text>
        <dbReference type="Rhea" id="RHEA:10216"/>
        <dbReference type="Rhea" id="RHEA-COMP:11321"/>
        <dbReference type="Rhea" id="RHEA-COMP:11322"/>
        <dbReference type="ChEBI" id="CHEBI:15378"/>
        <dbReference type="ChEBI" id="CHEBI:30616"/>
        <dbReference type="ChEBI" id="CHEBI:43176"/>
        <dbReference type="ChEBI" id="CHEBI:68546"/>
        <dbReference type="ChEBI" id="CHEBI:456216"/>
        <dbReference type="EC" id="2.7.11.23"/>
    </reaction>
</comment>
<dbReference type="InterPro" id="IPR000719">
    <property type="entry name" value="Prot_kinase_dom"/>
</dbReference>
<evidence type="ECO:0000256" key="8">
    <source>
        <dbReference type="ARBA" id="ARBA00023242"/>
    </source>
</evidence>
<dbReference type="AlphaFoldDB" id="A0A4Y7Q3T8"/>
<dbReference type="InterPro" id="IPR008271">
    <property type="entry name" value="Ser/Thr_kinase_AS"/>
</dbReference>
<dbReference type="FunFam" id="1.10.510.10:FF:000415">
    <property type="entry name" value="CMGC/CDK/CRK7 protein kinase, variant"/>
    <property type="match status" value="1"/>
</dbReference>
<keyword evidence="14" id="KW-1185">Reference proteome</keyword>
<feature type="region of interest" description="Disordered" evidence="11">
    <location>
        <begin position="507"/>
        <end position="683"/>
    </location>
</feature>
<evidence type="ECO:0000313" key="14">
    <source>
        <dbReference type="Proteomes" id="UP000294933"/>
    </source>
</evidence>
<keyword evidence="5 10" id="KW-0547">Nucleotide-binding</keyword>
<dbReference type="InterPro" id="IPR011009">
    <property type="entry name" value="Kinase-like_dom_sf"/>
</dbReference>
<name>A0A4Y7Q3T8_9AGAM</name>
<proteinExistence type="inferred from homology"/>
<evidence type="ECO:0000256" key="2">
    <source>
        <dbReference type="ARBA" id="ARBA00006485"/>
    </source>
</evidence>
<feature type="compositionally biased region" description="Basic and acidic residues" evidence="11">
    <location>
        <begin position="159"/>
        <end position="170"/>
    </location>
</feature>
<dbReference type="GO" id="GO:0005524">
    <property type="term" value="F:ATP binding"/>
    <property type="evidence" value="ECO:0007669"/>
    <property type="project" value="UniProtKB-UniRule"/>
</dbReference>
<evidence type="ECO:0000256" key="9">
    <source>
        <dbReference type="ARBA" id="ARBA00049280"/>
    </source>
</evidence>
<evidence type="ECO:0000256" key="1">
    <source>
        <dbReference type="ARBA" id="ARBA00004123"/>
    </source>
</evidence>
<keyword evidence="8" id="KW-0539">Nucleus</keyword>
<feature type="compositionally biased region" description="Low complexity" evidence="11">
    <location>
        <begin position="51"/>
        <end position="66"/>
    </location>
</feature>
<feature type="compositionally biased region" description="Pro residues" evidence="11">
    <location>
        <begin position="94"/>
        <end position="107"/>
    </location>
</feature>
<dbReference type="SUPFAM" id="SSF56112">
    <property type="entry name" value="Protein kinase-like (PK-like)"/>
    <property type="match status" value="1"/>
</dbReference>
<protein>
    <submittedName>
        <fullName evidence="13">Pkinase-domain-containing protein</fullName>
    </submittedName>
</protein>
<evidence type="ECO:0000256" key="10">
    <source>
        <dbReference type="PROSITE-ProRule" id="PRU10141"/>
    </source>
</evidence>
<evidence type="ECO:0000256" key="7">
    <source>
        <dbReference type="ARBA" id="ARBA00022840"/>
    </source>
</evidence>
<dbReference type="PANTHER" id="PTHR24056">
    <property type="entry name" value="CELL DIVISION PROTEIN KINASE"/>
    <property type="match status" value="1"/>
</dbReference>
<evidence type="ECO:0000256" key="6">
    <source>
        <dbReference type="ARBA" id="ARBA00022777"/>
    </source>
</evidence>
<dbReference type="STRING" id="50990.A0A4Y7Q3T8"/>
<feature type="compositionally biased region" description="Low complexity" evidence="11">
    <location>
        <begin position="19"/>
        <end position="29"/>
    </location>
</feature>
<dbReference type="Pfam" id="PF00069">
    <property type="entry name" value="Pkinase"/>
    <property type="match status" value="1"/>
</dbReference>
<keyword evidence="3" id="KW-0723">Serine/threonine-protein kinase</keyword>
<dbReference type="PROSITE" id="PS00107">
    <property type="entry name" value="PROTEIN_KINASE_ATP"/>
    <property type="match status" value="1"/>
</dbReference>
<evidence type="ECO:0000256" key="11">
    <source>
        <dbReference type="SAM" id="MobiDB-lite"/>
    </source>
</evidence>
<accession>A0A4Y7Q3T8</accession>
<evidence type="ECO:0000256" key="4">
    <source>
        <dbReference type="ARBA" id="ARBA00022679"/>
    </source>
</evidence>
<dbReference type="Proteomes" id="UP000294933">
    <property type="component" value="Unassembled WGS sequence"/>
</dbReference>
<dbReference type="PANTHER" id="PTHR24056:SF233">
    <property type="entry name" value="CYCLIN-DEPENDENT KINASE 9"/>
    <property type="match status" value="1"/>
</dbReference>
<feature type="compositionally biased region" description="Pro residues" evidence="11">
    <location>
        <begin position="30"/>
        <end position="50"/>
    </location>
</feature>
<dbReference type="Gene3D" id="1.10.510.10">
    <property type="entry name" value="Transferase(Phosphotransferase) domain 1"/>
    <property type="match status" value="1"/>
</dbReference>
<dbReference type="PROSITE" id="PS50011">
    <property type="entry name" value="PROTEIN_KINASE_DOM"/>
    <property type="match status" value="1"/>
</dbReference>
<organism evidence="13 14">
    <name type="scientific">Rickenella mellea</name>
    <dbReference type="NCBI Taxonomy" id="50990"/>
    <lineage>
        <taxon>Eukaryota</taxon>
        <taxon>Fungi</taxon>
        <taxon>Dikarya</taxon>
        <taxon>Basidiomycota</taxon>
        <taxon>Agaricomycotina</taxon>
        <taxon>Agaricomycetes</taxon>
        <taxon>Hymenochaetales</taxon>
        <taxon>Rickenellaceae</taxon>
        <taxon>Rickenella</taxon>
    </lineage>
</organism>
<evidence type="ECO:0000256" key="5">
    <source>
        <dbReference type="ARBA" id="ARBA00022741"/>
    </source>
</evidence>
<reference evidence="13 14" key="1">
    <citation type="submission" date="2018-06" db="EMBL/GenBank/DDBJ databases">
        <title>A transcriptomic atlas of mushroom development highlights an independent origin of complex multicellularity.</title>
        <authorList>
            <consortium name="DOE Joint Genome Institute"/>
            <person name="Krizsan K."/>
            <person name="Almasi E."/>
            <person name="Merenyi Z."/>
            <person name="Sahu N."/>
            <person name="Viragh M."/>
            <person name="Koszo T."/>
            <person name="Mondo S."/>
            <person name="Kiss B."/>
            <person name="Balint B."/>
            <person name="Kues U."/>
            <person name="Barry K."/>
            <person name="Hegedus J.C."/>
            <person name="Henrissat B."/>
            <person name="Johnson J."/>
            <person name="Lipzen A."/>
            <person name="Ohm R."/>
            <person name="Nagy I."/>
            <person name="Pangilinan J."/>
            <person name="Yan J."/>
            <person name="Xiong Y."/>
            <person name="Grigoriev I.V."/>
            <person name="Hibbett D.S."/>
            <person name="Nagy L.G."/>
        </authorList>
    </citation>
    <scope>NUCLEOTIDE SEQUENCE [LARGE SCALE GENOMIC DNA]</scope>
    <source>
        <strain evidence="13 14">SZMC22713</strain>
    </source>
</reference>
<dbReference type="GO" id="GO:0008353">
    <property type="term" value="F:RNA polymerase II CTD heptapeptide repeat kinase activity"/>
    <property type="evidence" value="ECO:0007669"/>
    <property type="project" value="UniProtKB-EC"/>
</dbReference>
<keyword evidence="4" id="KW-0808">Transferase</keyword>
<keyword evidence="7 10" id="KW-0067">ATP-binding</keyword>
<gene>
    <name evidence="13" type="ORF">BD410DRAFT_749188</name>
</gene>
<dbReference type="GO" id="GO:0005634">
    <property type="term" value="C:nucleus"/>
    <property type="evidence" value="ECO:0007669"/>
    <property type="project" value="UniProtKB-SubCell"/>
</dbReference>
<dbReference type="VEuPathDB" id="FungiDB:BD410DRAFT_749188"/>
<evidence type="ECO:0000313" key="13">
    <source>
        <dbReference type="EMBL" id="TDL21991.1"/>
    </source>
</evidence>
<sequence>MGHTPSFSFSSPRPQRTYSTSSQQQLQPITLPPTQPGKTPPGPPPLPLPAPTSSSSPPLTLSLSLPAPAPAAPNDPWILKDNHTTVSIKIRRPAPVPVPAPIPPAPHAPLETRSPPSMRLPAFPDSKHQQKQPGKGAVPPPGQKENEREVAKTGAGVGTEKEKGREEKGRAMVVKRTREEEKKAYGRVFAGCGQKDDYNILTKLGEGTFGEVHKAMHKKKMSPVAIKRILMHNEKEGMPVTALREIKILKALTHPCIVELWDMFVVPSQGRDHPMSVYMVFPYMDHDLAGLLENERVHLSPSQIKLYMKQLLEGTEYMHHNHILHRDMKAANLLISNAGTLKIADFGLARSFDPSITTKKGKFGRNGHERRYTNCVVTRWYRPPELLLGAKQYGGEIDLWGIGCVLGEMFSRRPILTGNSDLDQLEKIFQLCGSPNQQNWPDFDMLPGCEGQIRFPAAYSRRIKIVYDSVGKETADLLDKLLTLDPRERITATQALDHAYFWTDPLPADPKSLPTYDSSHEYDQRGRPYQQQPHQPSHLRNAPYGQPQPPPQPPPSSLPPPIHLQPNGSRNWPGQGHGPGPGPGPHPHFQRNGPGPGGPPLRDRDRERDRDRWVPQPQSQGPNDRPPSLPARPPVDLPARPSLPPPRGKGGGVMMGYPPPPPAPWDTRGDRDGAASSGGLNYG</sequence>
<feature type="compositionally biased region" description="Pro residues" evidence="11">
    <location>
        <begin position="546"/>
        <end position="563"/>
    </location>
</feature>
<feature type="binding site" evidence="10">
    <location>
        <position position="227"/>
    </location>
    <ligand>
        <name>ATP</name>
        <dbReference type="ChEBI" id="CHEBI:30616"/>
    </ligand>
</feature>
<evidence type="ECO:0000259" key="12">
    <source>
        <dbReference type="PROSITE" id="PS50011"/>
    </source>
</evidence>
<dbReference type="Gene3D" id="3.30.200.20">
    <property type="entry name" value="Phosphorylase Kinase, domain 1"/>
    <property type="match status" value="1"/>
</dbReference>
<comment type="subcellular location">
    <subcellularLocation>
        <location evidence="1">Nucleus</location>
    </subcellularLocation>
</comment>
<dbReference type="EMBL" id="ML170177">
    <property type="protein sequence ID" value="TDL21991.1"/>
    <property type="molecule type" value="Genomic_DNA"/>
</dbReference>
<dbReference type="InterPro" id="IPR017441">
    <property type="entry name" value="Protein_kinase_ATP_BS"/>
</dbReference>
<feature type="domain" description="Protein kinase" evidence="12">
    <location>
        <begin position="198"/>
        <end position="501"/>
    </location>
</feature>